<evidence type="ECO:0000256" key="2">
    <source>
        <dbReference type="SAM" id="Phobius"/>
    </source>
</evidence>
<proteinExistence type="predicted"/>
<keyword evidence="2" id="KW-0472">Membrane</keyword>
<organism evidence="3 4">
    <name type="scientific">Tieghemostelium lacteum</name>
    <name type="common">Slime mold</name>
    <name type="synonym">Dictyostelium lacteum</name>
    <dbReference type="NCBI Taxonomy" id="361077"/>
    <lineage>
        <taxon>Eukaryota</taxon>
        <taxon>Amoebozoa</taxon>
        <taxon>Evosea</taxon>
        <taxon>Eumycetozoa</taxon>
        <taxon>Dictyostelia</taxon>
        <taxon>Dictyosteliales</taxon>
        <taxon>Raperosteliaceae</taxon>
        <taxon>Tieghemostelium</taxon>
    </lineage>
</organism>
<name>A0A152A8C4_TIELA</name>
<evidence type="ECO:0000313" key="4">
    <source>
        <dbReference type="Proteomes" id="UP000076078"/>
    </source>
</evidence>
<keyword evidence="2" id="KW-0812">Transmembrane</keyword>
<feature type="transmembrane region" description="Helical" evidence="2">
    <location>
        <begin position="478"/>
        <end position="499"/>
    </location>
</feature>
<feature type="region of interest" description="Disordered" evidence="1">
    <location>
        <begin position="242"/>
        <end position="271"/>
    </location>
</feature>
<reference evidence="3 4" key="1">
    <citation type="submission" date="2015-12" db="EMBL/GenBank/DDBJ databases">
        <title>Dictyostelia acquired genes for synthesis and detection of signals that induce cell-type specialization by lateral gene transfer from prokaryotes.</title>
        <authorList>
            <person name="Gloeckner G."/>
            <person name="Schaap P."/>
        </authorList>
    </citation>
    <scope>NUCLEOTIDE SEQUENCE [LARGE SCALE GENOMIC DNA]</scope>
    <source>
        <strain evidence="3 4">TK</strain>
    </source>
</reference>
<feature type="transmembrane region" description="Helical" evidence="2">
    <location>
        <begin position="371"/>
        <end position="392"/>
    </location>
</feature>
<comment type="caution">
    <text evidence="3">The sequence shown here is derived from an EMBL/GenBank/DDBJ whole genome shotgun (WGS) entry which is preliminary data.</text>
</comment>
<accession>A0A152A8C4</accession>
<evidence type="ECO:0000313" key="3">
    <source>
        <dbReference type="EMBL" id="KYR02483.1"/>
    </source>
</evidence>
<feature type="transmembrane region" description="Helical" evidence="2">
    <location>
        <begin position="20"/>
        <end position="40"/>
    </location>
</feature>
<feature type="transmembrane region" description="Helical" evidence="2">
    <location>
        <begin position="511"/>
        <end position="529"/>
    </location>
</feature>
<evidence type="ECO:0000256" key="1">
    <source>
        <dbReference type="SAM" id="MobiDB-lite"/>
    </source>
</evidence>
<feature type="transmembrane region" description="Helical" evidence="2">
    <location>
        <begin position="423"/>
        <end position="446"/>
    </location>
</feature>
<keyword evidence="4" id="KW-1185">Reference proteome</keyword>
<dbReference type="InParanoid" id="A0A152A8C4"/>
<dbReference type="Proteomes" id="UP000076078">
    <property type="component" value="Unassembled WGS sequence"/>
</dbReference>
<feature type="transmembrane region" description="Helical" evidence="2">
    <location>
        <begin position="453"/>
        <end position="472"/>
    </location>
</feature>
<feature type="compositionally biased region" description="Polar residues" evidence="1">
    <location>
        <begin position="259"/>
        <end position="271"/>
    </location>
</feature>
<gene>
    <name evidence="3" type="ORF">DLAC_01323</name>
</gene>
<keyword evidence="2" id="KW-1133">Transmembrane helix</keyword>
<dbReference type="AlphaFoldDB" id="A0A152A8C4"/>
<dbReference type="EMBL" id="LODT01000004">
    <property type="protein sequence ID" value="KYR02483.1"/>
    <property type="molecule type" value="Genomic_DNA"/>
</dbReference>
<protein>
    <submittedName>
        <fullName evidence="3">Uncharacterized protein</fullName>
    </submittedName>
</protein>
<sequence>MVLGNQVGGSKTESTVYSEIFNYLDLWLFVVVLVYSLVCWNRILRGRCEKRLQDKNQVLMKGIRDLDSRANKQIVKIIDIALKDELFLVLDKLVDDIGNSHRQSKVPKDKLDRCKLIVQLVDTGRTLRNQVYQYHCGSIALDSGIIKLKNDLMEFNNIDLVSCPTSPLYEMFLNQRIAFEKIKRDEIIYSNITQLLTDKNSQIKQFSLLELIPDKSSATPYSFNFITSTKSKILTLKKEFSRDEHPDTVDNSDEEFSNVHPTSTASDNSENTKNSIGLCSLMVVLSQIDNLEHDKRQCVDLADRQRRHAENQRLEEDKAIQKMKKSQNEAMSKLLDEKDSILKSIHKDMNLKQQEINHEIQNNHYQATINIVFLINVGFELLRLVILQRWLFYDSISNFSGSNGNTLSYFSILYFVVSNPLQIAKTIACQIKLVVSILSLLLCIFLKLFKDKSIFLVMIILAISSSIFSVHIDEKMLWFWSVFVISVNILLMVALKLYIYFVPKYKTKWDYISIVIILYNVIINVYYISSTFSGFFTITKKSSPSIYEADPHAYNSFFDDDL</sequence>